<comment type="similarity">
    <text evidence="1">Belongs to the RNR ribonuclease family.</text>
</comment>
<gene>
    <name evidence="4" type="ORF">CTEN210_03816</name>
</gene>
<accession>A0AAD3H1Z2</accession>
<dbReference type="AlphaFoldDB" id="A0AAD3H1Z2"/>
<feature type="compositionally biased region" description="Low complexity" evidence="2">
    <location>
        <begin position="58"/>
        <end position="70"/>
    </location>
</feature>
<dbReference type="GO" id="GO:0000932">
    <property type="term" value="C:P-body"/>
    <property type="evidence" value="ECO:0007669"/>
    <property type="project" value="TreeGrafter"/>
</dbReference>
<dbReference type="PANTHER" id="PTHR23355:SF9">
    <property type="entry name" value="DIS3-LIKE EXONUCLEASE 2"/>
    <property type="match status" value="1"/>
</dbReference>
<dbReference type="PANTHER" id="PTHR23355">
    <property type="entry name" value="RIBONUCLEASE"/>
    <property type="match status" value="1"/>
</dbReference>
<organism evidence="4 5">
    <name type="scientific">Chaetoceros tenuissimus</name>
    <dbReference type="NCBI Taxonomy" id="426638"/>
    <lineage>
        <taxon>Eukaryota</taxon>
        <taxon>Sar</taxon>
        <taxon>Stramenopiles</taxon>
        <taxon>Ochrophyta</taxon>
        <taxon>Bacillariophyta</taxon>
        <taxon>Coscinodiscophyceae</taxon>
        <taxon>Chaetocerotophycidae</taxon>
        <taxon>Chaetocerotales</taxon>
        <taxon>Chaetocerotaceae</taxon>
        <taxon>Chaetoceros</taxon>
    </lineage>
</organism>
<dbReference type="Pfam" id="PF00773">
    <property type="entry name" value="RNB"/>
    <property type="match status" value="1"/>
</dbReference>
<feature type="domain" description="RNB" evidence="3">
    <location>
        <begin position="441"/>
        <end position="808"/>
    </location>
</feature>
<comment type="caution">
    <text evidence="4">The sequence shown here is derived from an EMBL/GenBank/DDBJ whole genome shotgun (WGS) entry which is preliminary data.</text>
</comment>
<evidence type="ECO:0000259" key="3">
    <source>
        <dbReference type="SMART" id="SM00955"/>
    </source>
</evidence>
<dbReference type="InterPro" id="IPR022966">
    <property type="entry name" value="RNase_II/R_CS"/>
</dbReference>
<dbReference type="GO" id="GO:0003723">
    <property type="term" value="F:RNA binding"/>
    <property type="evidence" value="ECO:0007669"/>
    <property type="project" value="InterPro"/>
</dbReference>
<feature type="compositionally biased region" description="Basic and acidic residues" evidence="2">
    <location>
        <begin position="35"/>
        <end position="55"/>
    </location>
</feature>
<dbReference type="PROSITE" id="PS01175">
    <property type="entry name" value="RIBONUCLEASE_II"/>
    <property type="match status" value="1"/>
</dbReference>
<feature type="compositionally biased region" description="Basic and acidic residues" evidence="2">
    <location>
        <begin position="1"/>
        <end position="13"/>
    </location>
</feature>
<keyword evidence="5" id="KW-1185">Reference proteome</keyword>
<dbReference type="InterPro" id="IPR012340">
    <property type="entry name" value="NA-bd_OB-fold"/>
</dbReference>
<dbReference type="InterPro" id="IPR050180">
    <property type="entry name" value="RNR_Ribonuclease"/>
</dbReference>
<dbReference type="SMART" id="SM00955">
    <property type="entry name" value="RNB"/>
    <property type="match status" value="1"/>
</dbReference>
<feature type="region of interest" description="Disordered" evidence="2">
    <location>
        <begin position="1"/>
        <end position="83"/>
    </location>
</feature>
<dbReference type="InterPro" id="IPR041505">
    <property type="entry name" value="Dis3_CSD2"/>
</dbReference>
<evidence type="ECO:0000256" key="2">
    <source>
        <dbReference type="SAM" id="MobiDB-lite"/>
    </source>
</evidence>
<dbReference type="Proteomes" id="UP001054902">
    <property type="component" value="Unassembled WGS sequence"/>
</dbReference>
<reference evidence="4 5" key="1">
    <citation type="journal article" date="2021" name="Sci. Rep.">
        <title>The genome of the diatom Chaetoceros tenuissimus carries an ancient integrated fragment of an extant virus.</title>
        <authorList>
            <person name="Hongo Y."/>
            <person name="Kimura K."/>
            <person name="Takaki Y."/>
            <person name="Yoshida Y."/>
            <person name="Baba S."/>
            <person name="Kobayashi G."/>
            <person name="Nagasaki K."/>
            <person name="Hano T."/>
            <person name="Tomaru Y."/>
        </authorList>
    </citation>
    <scope>NUCLEOTIDE SEQUENCE [LARGE SCALE GENOMIC DNA]</scope>
    <source>
        <strain evidence="4 5">NIES-3715</strain>
    </source>
</reference>
<dbReference type="SUPFAM" id="SSF50249">
    <property type="entry name" value="Nucleic acid-binding proteins"/>
    <property type="match status" value="3"/>
</dbReference>
<dbReference type="GO" id="GO:0000175">
    <property type="term" value="F:3'-5'-RNA exonuclease activity"/>
    <property type="evidence" value="ECO:0007669"/>
    <property type="project" value="TreeGrafter"/>
</dbReference>
<dbReference type="Pfam" id="PF17849">
    <property type="entry name" value="OB_Dis3"/>
    <property type="match status" value="1"/>
</dbReference>
<feature type="compositionally biased region" description="Polar residues" evidence="2">
    <location>
        <begin position="284"/>
        <end position="302"/>
    </location>
</feature>
<evidence type="ECO:0000256" key="1">
    <source>
        <dbReference type="RuleBase" id="RU003901"/>
    </source>
</evidence>
<feature type="compositionally biased region" description="Basic residues" evidence="2">
    <location>
        <begin position="21"/>
        <end position="34"/>
    </location>
</feature>
<dbReference type="InterPro" id="IPR001900">
    <property type="entry name" value="RNase_II/R"/>
</dbReference>
<evidence type="ECO:0000313" key="4">
    <source>
        <dbReference type="EMBL" id="GFH47341.1"/>
    </source>
</evidence>
<proteinExistence type="inferred from homology"/>
<feature type="region of interest" description="Disordered" evidence="2">
    <location>
        <begin position="281"/>
        <end position="305"/>
    </location>
</feature>
<dbReference type="Gene3D" id="2.40.50.690">
    <property type="match status" value="1"/>
</dbReference>
<evidence type="ECO:0000313" key="5">
    <source>
        <dbReference type="Proteomes" id="UP001054902"/>
    </source>
</evidence>
<name>A0AAD3H1Z2_9STRA</name>
<dbReference type="GO" id="GO:0006402">
    <property type="term" value="P:mRNA catabolic process"/>
    <property type="evidence" value="ECO:0007669"/>
    <property type="project" value="TreeGrafter"/>
</dbReference>
<dbReference type="EMBL" id="BLLK01000023">
    <property type="protein sequence ID" value="GFH47341.1"/>
    <property type="molecule type" value="Genomic_DNA"/>
</dbReference>
<protein>
    <recommendedName>
        <fullName evidence="3">RNB domain-containing protein</fullName>
    </recommendedName>
</protein>
<sequence length="954" mass="108510">MKDQKENNNEPKKPGKGGNPKGKKKQPNKPKKKSKEKDTNQSKKKNEVNPQEETKAVNQNSKNNNNSRSRGNNKKRNPRNNLYEEYTPLDECLKRYANNDKKLVRGKVRTMPGGKISFLSCDRGTYGKDILLDGEIARNRSMDGDLVYVEIIGPVNERGKPTTEDAKKKDPVDKMTMEDFMKQLAIVKKEDESKKIKGEAKAQSCNDDADIEFEDYHIEEDDDSSSGSNDEVEDDDLEMWQEDEIQSSLWNPIVNIRKRKNNTSSNDVDDEQFHGRVIHVVPPKTSTGSQPSELNPSKSGQQQHKKIHRTIVGTVRKAPGENSNRCLFVPNSRCLPRFMAPPGTQEPSAKKKGQLYRADYIYGSWKTTDKWPPCRNLKPMGQSANIEDETQALLLEFGVDHGEFDPSVLRNVENEVKSGRFQEEGSNDLGWKPTPEMYKGRRDYRDERIFTIDPTTAKDLDDALHIKPLPDGKVEIGVHIADVSHFVRPETPVDEEAARRTTTVYLVDRVIPMLPRPLCEISCSLNENVERLAFSCVWTMNMDGTLAKKKQKGKKKATNDVWYGRTVIKSCARLDYATAQNIIDKKCGNGEKEPDEKYWPKSRQPTGGHTIDQVAHDVRLMHKVAMARRKLRFENGALALNGIKLTFQMGEDGQIPKMCEPYPIRDSNRLIEEYMLLANYLVAQRLITHAGNLAVLRHHMPPLQDGIQSVIDMAAEKGYELDGTSSQTLQETLSRMGRECQDKLLMQCITEQLMAPMRPAEYLAAGQFEDFEWAHFALNIPYYTHFTSPIRRYPDVLVHRLLQATLDGQEAVEKFPQSEEELQRLCVHSNDKRMASKKAQERSDRVFLSIFLKFNPMKSTLGVVTSIGMKAFTVFVPSIGVSSLVYLDEHVDIYEARVVVNEETGDRSMTLVPKDKQYRKIEIKVMAKLDIACHCKEEPPIDVRLTINGPYTGE</sequence>